<evidence type="ECO:0000313" key="2">
    <source>
        <dbReference type="EMBL" id="CAA3004960.1"/>
    </source>
</evidence>
<reference evidence="2 3" key="1">
    <citation type="submission" date="2019-12" db="EMBL/GenBank/DDBJ databases">
        <authorList>
            <person name="Alioto T."/>
            <person name="Alioto T."/>
            <person name="Gomez Garrido J."/>
        </authorList>
    </citation>
    <scope>NUCLEOTIDE SEQUENCE [LARGE SCALE GENOMIC DNA]</scope>
</reference>
<sequence length="115" mass="13145">ESNSAHKIFSKPLSEFFAKAEKAQYYIKVSATVERPRVNIEPNYLFLAPLKESINFTKNAEVQIKEVEMRKISKDENEFTITLTSKHVSLFTWLIIPGVSGKFSDNGFIMLGDKK</sequence>
<evidence type="ECO:0000259" key="1">
    <source>
        <dbReference type="Pfam" id="PF17753"/>
    </source>
</evidence>
<gene>
    <name evidence="2" type="ORF">OLEA9_A106155</name>
</gene>
<dbReference type="OrthoDB" id="2866996at2759"/>
<dbReference type="InterPro" id="IPR013783">
    <property type="entry name" value="Ig-like_fold"/>
</dbReference>
<dbReference type="AlphaFoldDB" id="A0A8S0TGT1"/>
<dbReference type="Gramene" id="OE9A106155T1">
    <property type="protein sequence ID" value="OE9A106155C1"/>
    <property type="gene ID" value="OE9A106155"/>
</dbReference>
<organism evidence="2 3">
    <name type="scientific">Olea europaea subsp. europaea</name>
    <dbReference type="NCBI Taxonomy" id="158383"/>
    <lineage>
        <taxon>Eukaryota</taxon>
        <taxon>Viridiplantae</taxon>
        <taxon>Streptophyta</taxon>
        <taxon>Embryophyta</taxon>
        <taxon>Tracheophyta</taxon>
        <taxon>Spermatophyta</taxon>
        <taxon>Magnoliopsida</taxon>
        <taxon>eudicotyledons</taxon>
        <taxon>Gunneridae</taxon>
        <taxon>Pentapetalae</taxon>
        <taxon>asterids</taxon>
        <taxon>lamiids</taxon>
        <taxon>Lamiales</taxon>
        <taxon>Oleaceae</taxon>
        <taxon>Oleeae</taxon>
        <taxon>Olea</taxon>
    </lineage>
</organism>
<dbReference type="Gene3D" id="2.60.40.10">
    <property type="entry name" value="Immunoglobulins"/>
    <property type="match status" value="1"/>
</dbReference>
<accession>A0A8S0TGT1</accession>
<keyword evidence="3" id="KW-1185">Reference proteome</keyword>
<name>A0A8S0TGT1_OLEEU</name>
<dbReference type="InterPro" id="IPR041625">
    <property type="entry name" value="Beta-mannosidase_Ig"/>
</dbReference>
<feature type="domain" description="Beta-mannosidase Ig-fold" evidence="1">
    <location>
        <begin position="70"/>
        <end position="114"/>
    </location>
</feature>
<comment type="caution">
    <text evidence="2">The sequence shown here is derived from an EMBL/GenBank/DDBJ whole genome shotgun (WGS) entry which is preliminary data.</text>
</comment>
<dbReference type="Proteomes" id="UP000594638">
    <property type="component" value="Unassembled WGS sequence"/>
</dbReference>
<proteinExistence type="predicted"/>
<dbReference type="EMBL" id="CACTIH010007026">
    <property type="protein sequence ID" value="CAA3004960.1"/>
    <property type="molecule type" value="Genomic_DNA"/>
</dbReference>
<protein>
    <recommendedName>
        <fullName evidence="1">Beta-mannosidase Ig-fold domain-containing protein</fullName>
    </recommendedName>
</protein>
<feature type="non-terminal residue" evidence="2">
    <location>
        <position position="115"/>
    </location>
</feature>
<dbReference type="Pfam" id="PF17753">
    <property type="entry name" value="Ig_mannosidase"/>
    <property type="match status" value="1"/>
</dbReference>
<feature type="non-terminal residue" evidence="2">
    <location>
        <position position="1"/>
    </location>
</feature>
<evidence type="ECO:0000313" key="3">
    <source>
        <dbReference type="Proteomes" id="UP000594638"/>
    </source>
</evidence>